<protein>
    <recommendedName>
        <fullName evidence="3">NERD domain-containing protein</fullName>
    </recommendedName>
</protein>
<evidence type="ECO:0000313" key="1">
    <source>
        <dbReference type="EMBL" id="NME62196.1"/>
    </source>
</evidence>
<dbReference type="EMBL" id="JABAGI010000005">
    <property type="protein sequence ID" value="NME62196.1"/>
    <property type="molecule type" value="Genomic_DNA"/>
</dbReference>
<proteinExistence type="predicted"/>
<dbReference type="RefSeq" id="WP_168984184.1">
    <property type="nucleotide sequence ID" value="NZ_JABAGI010000005.1"/>
</dbReference>
<accession>A0A7X9NR06</accession>
<gene>
    <name evidence="1" type="ORF">HF844_05200</name>
</gene>
<evidence type="ECO:0008006" key="3">
    <source>
        <dbReference type="Google" id="ProtNLM"/>
    </source>
</evidence>
<dbReference type="Proteomes" id="UP000588369">
    <property type="component" value="Unassembled WGS sequence"/>
</dbReference>
<evidence type="ECO:0000313" key="2">
    <source>
        <dbReference type="Proteomes" id="UP000588369"/>
    </source>
</evidence>
<reference evidence="1 2" key="1">
    <citation type="submission" date="2020-04" db="EMBL/GenBank/DDBJ databases">
        <authorList>
            <person name="Hitch T.C.A."/>
            <person name="Wylensek D."/>
            <person name="Clavel T."/>
        </authorList>
    </citation>
    <scope>NUCLEOTIDE SEQUENCE [LARGE SCALE GENOMIC DNA]</scope>
    <source>
        <strain evidence="1 2">BSM-130-P53-3C</strain>
    </source>
</reference>
<sequence length="250" mass="27336">MKTLLAIFVILCLIGFISGGREDRAKPRPVAPTPPMIYIVAHEYPVPQVDISFLKNFHGTPGHGLESSGFERWRIKAGQAGERALARVLAVARWAHDVDVFFSLAVPGFPDIDVDCAVLSGQDLWLLDAKRYRVEDNAAYTCYGGDGKTLYLRRLDADGHPTGEILGEHHISRSTAMARQGFKERFPALTIHSATLLTPSADGMYPAIALDAVDATGARFSDADSYVFRMKVSGEANSPYVVRALEALCK</sequence>
<dbReference type="AlphaFoldDB" id="A0A7X9NR06"/>
<organism evidence="1 2">
    <name type="scientific">Bifidobacterium thermophilum</name>
    <dbReference type="NCBI Taxonomy" id="33905"/>
    <lineage>
        <taxon>Bacteria</taxon>
        <taxon>Bacillati</taxon>
        <taxon>Actinomycetota</taxon>
        <taxon>Actinomycetes</taxon>
        <taxon>Bifidobacteriales</taxon>
        <taxon>Bifidobacteriaceae</taxon>
        <taxon>Bifidobacterium</taxon>
    </lineage>
</organism>
<comment type="caution">
    <text evidence="1">The sequence shown here is derived from an EMBL/GenBank/DDBJ whole genome shotgun (WGS) entry which is preliminary data.</text>
</comment>
<name>A0A7X9NR06_9BIFI</name>